<protein>
    <submittedName>
        <fullName evidence="1">Uncharacterized protein</fullName>
    </submittedName>
</protein>
<accession>A0A0V1FQC5</accession>
<name>A0A0V1FQC5_TRIPS</name>
<dbReference type="Proteomes" id="UP000054995">
    <property type="component" value="Unassembled WGS sequence"/>
</dbReference>
<sequence length="69" mass="8421">MKQIYVELIKPPDEQFQRGHFNAKSILIKYAEIDEFYHLFLKLFLNDFKRYFKIEDSNLIFSHKPLLVV</sequence>
<keyword evidence="2" id="KW-1185">Reference proteome</keyword>
<dbReference type="AlphaFoldDB" id="A0A0V1FQC5"/>
<evidence type="ECO:0000313" key="2">
    <source>
        <dbReference type="Proteomes" id="UP000054995"/>
    </source>
</evidence>
<dbReference type="EMBL" id="JYDT01000047">
    <property type="protein sequence ID" value="KRY88001.1"/>
    <property type="molecule type" value="Genomic_DNA"/>
</dbReference>
<reference evidence="1 2" key="1">
    <citation type="submission" date="2015-01" db="EMBL/GenBank/DDBJ databases">
        <title>Evolution of Trichinella species and genotypes.</title>
        <authorList>
            <person name="Korhonen P.K."/>
            <person name="Edoardo P."/>
            <person name="Giuseppe L.R."/>
            <person name="Gasser R.B."/>
        </authorList>
    </citation>
    <scope>NUCLEOTIDE SEQUENCE [LARGE SCALE GENOMIC DNA]</scope>
    <source>
        <strain evidence="1">ISS470</strain>
    </source>
</reference>
<comment type="caution">
    <text evidence="1">The sequence shown here is derived from an EMBL/GenBank/DDBJ whole genome shotgun (WGS) entry which is preliminary data.</text>
</comment>
<evidence type="ECO:0000313" key="1">
    <source>
        <dbReference type="EMBL" id="KRY88001.1"/>
    </source>
</evidence>
<proteinExistence type="predicted"/>
<organism evidence="1 2">
    <name type="scientific">Trichinella pseudospiralis</name>
    <name type="common">Parasitic roundworm</name>
    <dbReference type="NCBI Taxonomy" id="6337"/>
    <lineage>
        <taxon>Eukaryota</taxon>
        <taxon>Metazoa</taxon>
        <taxon>Ecdysozoa</taxon>
        <taxon>Nematoda</taxon>
        <taxon>Enoplea</taxon>
        <taxon>Dorylaimia</taxon>
        <taxon>Trichinellida</taxon>
        <taxon>Trichinellidae</taxon>
        <taxon>Trichinella</taxon>
    </lineage>
</organism>
<gene>
    <name evidence="1" type="ORF">T4D_13726</name>
</gene>